<keyword evidence="4" id="KW-1185">Reference proteome</keyword>
<feature type="region of interest" description="Disordered" evidence="1">
    <location>
        <begin position="253"/>
        <end position="292"/>
    </location>
</feature>
<name>A0A8J2WV46_9STRA</name>
<evidence type="ECO:0000256" key="2">
    <source>
        <dbReference type="SAM" id="SignalP"/>
    </source>
</evidence>
<feature type="chain" id="PRO_5035269530" evidence="2">
    <location>
        <begin position="21"/>
        <end position="292"/>
    </location>
</feature>
<evidence type="ECO:0000313" key="3">
    <source>
        <dbReference type="EMBL" id="CAH0368514.1"/>
    </source>
</evidence>
<proteinExistence type="predicted"/>
<organism evidence="3 4">
    <name type="scientific">Pelagomonas calceolata</name>
    <dbReference type="NCBI Taxonomy" id="35677"/>
    <lineage>
        <taxon>Eukaryota</taxon>
        <taxon>Sar</taxon>
        <taxon>Stramenopiles</taxon>
        <taxon>Ochrophyta</taxon>
        <taxon>Pelagophyceae</taxon>
        <taxon>Pelagomonadales</taxon>
        <taxon>Pelagomonadaceae</taxon>
        <taxon>Pelagomonas</taxon>
    </lineage>
</organism>
<accession>A0A8J2WV46</accession>
<sequence>MCPRIIRALLCAATARAAAATSHVVDDFNTTEGMFTLTSQVPPVSTTEVTETSDGVRLDYSSHHLEMYSGFPYAGRLLGQGNYPCAEASYLKLEYRILQAPARPGVARLVMAVGDASECGLDAPLPRICATAGVQGFADRETYASILDGVLDDTSGDWRTLKLGLCGDSDPNSPFMRLAGFGPVGNAKLDRKKIDAYRFTVVVPHGSSITACRETGAGMGVTPLVSPRWRCDRTCTTPRSRLWPTPVICPRSIPRRSRNLTPTSRPAPPRRRRRRRRRWNRRLRRSRTRRAA</sequence>
<gene>
    <name evidence="3" type="ORF">PECAL_2P15810</name>
</gene>
<reference evidence="3" key="1">
    <citation type="submission" date="2021-11" db="EMBL/GenBank/DDBJ databases">
        <authorList>
            <consortium name="Genoscope - CEA"/>
            <person name="William W."/>
        </authorList>
    </citation>
    <scope>NUCLEOTIDE SEQUENCE</scope>
</reference>
<evidence type="ECO:0000256" key="1">
    <source>
        <dbReference type="SAM" id="MobiDB-lite"/>
    </source>
</evidence>
<protein>
    <submittedName>
        <fullName evidence="3">Uncharacterized protein</fullName>
    </submittedName>
</protein>
<keyword evidence="2" id="KW-0732">Signal</keyword>
<feature type="compositionally biased region" description="Basic residues" evidence="1">
    <location>
        <begin position="268"/>
        <end position="292"/>
    </location>
</feature>
<dbReference type="AlphaFoldDB" id="A0A8J2WV46"/>
<feature type="signal peptide" evidence="2">
    <location>
        <begin position="1"/>
        <end position="20"/>
    </location>
</feature>
<comment type="caution">
    <text evidence="3">The sequence shown here is derived from an EMBL/GenBank/DDBJ whole genome shotgun (WGS) entry which is preliminary data.</text>
</comment>
<dbReference type="EMBL" id="CAKKNE010000002">
    <property type="protein sequence ID" value="CAH0368514.1"/>
    <property type="molecule type" value="Genomic_DNA"/>
</dbReference>
<dbReference type="Proteomes" id="UP000789595">
    <property type="component" value="Unassembled WGS sequence"/>
</dbReference>
<evidence type="ECO:0000313" key="4">
    <source>
        <dbReference type="Proteomes" id="UP000789595"/>
    </source>
</evidence>